<feature type="compositionally biased region" description="Polar residues" evidence="3">
    <location>
        <begin position="77"/>
        <end position="87"/>
    </location>
</feature>
<dbReference type="GO" id="GO:0035649">
    <property type="term" value="C:Nrd1 complex"/>
    <property type="evidence" value="ECO:0007669"/>
    <property type="project" value="EnsemblFungi"/>
</dbReference>
<dbReference type="InterPro" id="IPR051186">
    <property type="entry name" value="RRM_HNRPC/RALY_subfam"/>
</dbReference>
<dbReference type="GO" id="GO:0071034">
    <property type="term" value="P:CUT catabolic process"/>
    <property type="evidence" value="ECO:0007669"/>
    <property type="project" value="EnsemblFungi"/>
</dbReference>
<accession>A0A0W0CUR1</accession>
<feature type="region of interest" description="Disordered" evidence="3">
    <location>
        <begin position="653"/>
        <end position="682"/>
    </location>
</feature>
<dbReference type="GO" id="GO:0001068">
    <property type="term" value="F:transcription regulatory region RNA binding"/>
    <property type="evidence" value="ECO:0007669"/>
    <property type="project" value="EnsemblFungi"/>
</dbReference>
<dbReference type="Proteomes" id="UP000054886">
    <property type="component" value="Unassembled WGS sequence"/>
</dbReference>
<dbReference type="GO" id="GO:0031124">
    <property type="term" value="P:mRNA 3'-end processing"/>
    <property type="evidence" value="ECO:0007669"/>
    <property type="project" value="EnsemblFungi"/>
</dbReference>
<feature type="compositionally biased region" description="Polar residues" evidence="3">
    <location>
        <begin position="198"/>
        <end position="230"/>
    </location>
</feature>
<dbReference type="VEuPathDB" id="FungiDB:GWK60_H03069"/>
<feature type="compositionally biased region" description="Polar residues" evidence="3">
    <location>
        <begin position="123"/>
        <end position="141"/>
    </location>
</feature>
<organism evidence="5 6">
    <name type="scientific">Candida glabrata</name>
    <name type="common">Yeast</name>
    <name type="synonym">Torulopsis glabrata</name>
    <dbReference type="NCBI Taxonomy" id="5478"/>
    <lineage>
        <taxon>Eukaryota</taxon>
        <taxon>Fungi</taxon>
        <taxon>Dikarya</taxon>
        <taxon>Ascomycota</taxon>
        <taxon>Saccharomycotina</taxon>
        <taxon>Saccharomycetes</taxon>
        <taxon>Saccharomycetales</taxon>
        <taxon>Saccharomycetaceae</taxon>
        <taxon>Nakaseomyces</taxon>
    </lineage>
</organism>
<dbReference type="GO" id="GO:0042780">
    <property type="term" value="P:tRNA 3'-end processing"/>
    <property type="evidence" value="ECO:0007669"/>
    <property type="project" value="EnsemblFungi"/>
</dbReference>
<dbReference type="EMBL" id="LLZZ01000120">
    <property type="protein sequence ID" value="KTB03338.1"/>
    <property type="molecule type" value="Genomic_DNA"/>
</dbReference>
<dbReference type="SUPFAM" id="SSF52954">
    <property type="entry name" value="Class II aaRS ABD-related"/>
    <property type="match status" value="1"/>
</dbReference>
<feature type="compositionally biased region" description="Polar residues" evidence="3">
    <location>
        <begin position="152"/>
        <end position="162"/>
    </location>
</feature>
<reference evidence="5 6" key="1">
    <citation type="submission" date="2015-10" db="EMBL/GenBank/DDBJ databases">
        <title>Draft genomes sequences of Candida glabrata isolates 1A, 1B, 2A, 2B, 3A and 3B.</title>
        <authorList>
            <person name="Haavelsrud O.E."/>
            <person name="Gaustad P."/>
        </authorList>
    </citation>
    <scope>NUCLEOTIDE SEQUENCE [LARGE SCALE GENOMIC DNA]</scope>
    <source>
        <strain evidence="5">910700640</strain>
    </source>
</reference>
<comment type="caution">
    <text evidence="5">The sequence shown here is derived from an EMBL/GenBank/DDBJ whole genome shotgun (WGS) entry which is preliminary data.</text>
</comment>
<protein>
    <submittedName>
        <fullName evidence="5">Nuclear polyadenylated RNA-binding protein 3</fullName>
    </submittedName>
</protein>
<dbReference type="GO" id="GO:0031126">
    <property type="term" value="P:sno(s)RNA 3'-end processing"/>
    <property type="evidence" value="ECO:0007669"/>
    <property type="project" value="EnsemblFungi"/>
</dbReference>
<dbReference type="AlphaFoldDB" id="A0A0W0CUR1"/>
<dbReference type="GO" id="GO:0071028">
    <property type="term" value="P:nuclear mRNA surveillance"/>
    <property type="evidence" value="ECO:0007669"/>
    <property type="project" value="EnsemblFungi"/>
</dbReference>
<dbReference type="InterPro" id="IPR035979">
    <property type="entry name" value="RBD_domain_sf"/>
</dbReference>
<feature type="compositionally biased region" description="Basic and acidic residues" evidence="3">
    <location>
        <begin position="8"/>
        <end position="26"/>
    </location>
</feature>
<dbReference type="InterPro" id="IPR036621">
    <property type="entry name" value="Anticodon-bd_dom_sf"/>
</dbReference>
<feature type="compositionally biased region" description="Polar residues" evidence="3">
    <location>
        <begin position="751"/>
        <end position="767"/>
    </location>
</feature>
<evidence type="ECO:0000259" key="4">
    <source>
        <dbReference type="PROSITE" id="PS50102"/>
    </source>
</evidence>
<sequence>MSDTGSVESEKSDFQDSRETPMRESSETPIPDSNESVVNDVSHQTSVIEENSVNEHELENAMNQTEDKQDEHRSNLEEYQSINQGENVHNREGDSDEDENKDEDGDEDEDEDEEALARDLYSDDQTIDNNGSSATTGNNEDQTVKEQDNENETSQEQYLQPSSEDEEELKNDDDDVVNNEPTVLEDNLENTEFDGNHVNEQGTEDQNSSESKSTSNDNETSGDVEQQQPANANIVAQILSESFEKENVDANLIEKQVKFIEDSHLLEKTQFQKLTDTEKITVVLKLLNSNTETKFQATNKKANAVVDSNGLRLFPKPDITKPMTPEESVRYNDYLKGENKITEMHSIPPKSRLFIGNLPLKNVSKQDLFRLFSPFGHILQINIKNAFGFIQYDNPKSVRAAIECESQEINFGKKLILEVSSSNNRPQYDHGDHGTNSSSTFISTSKRPFQHEDEEPVDMYAENNNAHKKPKRRTPSCVIFVKRTADRNYANEVFNKFNNMTGLETDMVFLKPRLELRKLVNDAAYEGVWGVILVNKTRNLDVQTFHPGPRGETKFDEYVSVSADDAAAIFNNLKVIKNRSGGMPPLAGPQSGYPQQSVPNMMPQPQQGYYGNYNYGQQPKPQQQANFYPQMPTQNTSYGQPGMAPAVQGYGAPTSQPPMNMGGGSYSRYDNSSMQQPMSNNQPMNQQQLLAAIQNLPPNVVSNLLSMAQQQQQQPDSQQQILNMIQSMQTPQQNQQQQQQQQPVNMPPQNSFGGNVQPSNQPTNPVSPSAAANQQDQQPANNVQSLLDSLTQLQK</sequence>
<dbReference type="PANTHER" id="PTHR13968">
    <property type="entry name" value="HETEROGENEOUS NUCLEAR RIBONUCLEOPROTEIN"/>
    <property type="match status" value="1"/>
</dbReference>
<dbReference type="GO" id="GO:0030847">
    <property type="term" value="P:termination of RNA polymerase II transcription, exosome-dependent"/>
    <property type="evidence" value="ECO:0007669"/>
    <property type="project" value="EnsemblFungi"/>
</dbReference>
<feature type="region of interest" description="Disordered" evidence="3">
    <location>
        <begin position="1"/>
        <end position="230"/>
    </location>
</feature>
<evidence type="ECO:0000256" key="1">
    <source>
        <dbReference type="ARBA" id="ARBA00022884"/>
    </source>
</evidence>
<feature type="compositionally biased region" description="Acidic residues" evidence="3">
    <location>
        <begin position="94"/>
        <end position="114"/>
    </location>
</feature>
<proteinExistence type="predicted"/>
<dbReference type="GO" id="GO:0071041">
    <property type="term" value="P:antisense RNA transcript catabolic process"/>
    <property type="evidence" value="ECO:0007669"/>
    <property type="project" value="EnsemblFungi"/>
</dbReference>
<evidence type="ECO:0000256" key="2">
    <source>
        <dbReference type="PROSITE-ProRule" id="PRU00176"/>
    </source>
</evidence>
<keyword evidence="1 2" id="KW-0694">RNA-binding</keyword>
<dbReference type="InterPro" id="IPR000504">
    <property type="entry name" value="RRM_dom"/>
</dbReference>
<feature type="compositionally biased region" description="Basic and acidic residues" evidence="3">
    <location>
        <begin position="53"/>
        <end position="76"/>
    </location>
</feature>
<dbReference type="Gene3D" id="3.30.70.330">
    <property type="match status" value="1"/>
</dbReference>
<dbReference type="Pfam" id="PF00076">
    <property type="entry name" value="RRM_1"/>
    <property type="match status" value="1"/>
</dbReference>
<dbReference type="GO" id="GO:0005634">
    <property type="term" value="C:nucleus"/>
    <property type="evidence" value="ECO:0007669"/>
    <property type="project" value="EnsemblFungi"/>
</dbReference>
<feature type="compositionally biased region" description="Polar residues" evidence="3">
    <location>
        <begin position="27"/>
        <end position="51"/>
    </location>
</feature>
<dbReference type="PROSITE" id="PS50102">
    <property type="entry name" value="RRM"/>
    <property type="match status" value="1"/>
</dbReference>
<name>A0A0W0CUR1_CANGB</name>
<gene>
    <name evidence="5" type="ORF">AO440_002032</name>
</gene>
<dbReference type="GO" id="GO:0005737">
    <property type="term" value="C:cytoplasm"/>
    <property type="evidence" value="ECO:0007669"/>
    <property type="project" value="EnsemblFungi"/>
</dbReference>
<dbReference type="VEuPathDB" id="FungiDB:B1J91_H03267g"/>
<feature type="compositionally biased region" description="Acidic residues" evidence="3">
    <location>
        <begin position="163"/>
        <end position="177"/>
    </location>
</feature>
<dbReference type="VEuPathDB" id="FungiDB:GVI51_H03047"/>
<feature type="compositionally biased region" description="Polar residues" evidence="3">
    <location>
        <begin position="434"/>
        <end position="447"/>
    </location>
</feature>
<dbReference type="GO" id="GO:0034472">
    <property type="term" value="P:snRNA 3'-end processing"/>
    <property type="evidence" value="ECO:0007669"/>
    <property type="project" value="EnsemblFungi"/>
</dbReference>
<evidence type="ECO:0000256" key="3">
    <source>
        <dbReference type="SAM" id="MobiDB-lite"/>
    </source>
</evidence>
<dbReference type="Gene3D" id="3.40.50.800">
    <property type="entry name" value="Anticodon-binding domain"/>
    <property type="match status" value="1"/>
</dbReference>
<dbReference type="PANTHER" id="PTHR13968:SF26">
    <property type="entry name" value="RRM DOMAIN-CONTAINING PROTEIN"/>
    <property type="match status" value="1"/>
</dbReference>
<dbReference type="SMART" id="SM00360">
    <property type="entry name" value="RRM"/>
    <property type="match status" value="1"/>
</dbReference>
<dbReference type="VEuPathDB" id="FungiDB:CAGL0H03267g"/>
<evidence type="ECO:0000313" key="6">
    <source>
        <dbReference type="Proteomes" id="UP000054886"/>
    </source>
</evidence>
<dbReference type="InterPro" id="IPR012677">
    <property type="entry name" value="Nucleotide-bd_a/b_plait_sf"/>
</dbReference>
<dbReference type="SUPFAM" id="SSF54928">
    <property type="entry name" value="RNA-binding domain, RBD"/>
    <property type="match status" value="1"/>
</dbReference>
<feature type="region of interest" description="Disordered" evidence="3">
    <location>
        <begin position="728"/>
        <end position="795"/>
    </location>
</feature>
<feature type="compositionally biased region" description="Polar residues" evidence="3">
    <location>
        <begin position="783"/>
        <end position="795"/>
    </location>
</feature>
<feature type="compositionally biased region" description="Low complexity" evidence="3">
    <location>
        <begin position="671"/>
        <end position="682"/>
    </location>
</feature>
<feature type="compositionally biased region" description="Low complexity" evidence="3">
    <location>
        <begin position="770"/>
        <end position="782"/>
    </location>
</feature>
<feature type="compositionally biased region" description="Low complexity" evidence="3">
    <location>
        <begin position="728"/>
        <end position="750"/>
    </location>
</feature>
<feature type="domain" description="RRM" evidence="4">
    <location>
        <begin position="351"/>
        <end position="422"/>
    </location>
</feature>
<feature type="region of interest" description="Disordered" evidence="3">
    <location>
        <begin position="423"/>
        <end position="453"/>
    </location>
</feature>
<evidence type="ECO:0000313" key="5">
    <source>
        <dbReference type="EMBL" id="KTB03338.1"/>
    </source>
</evidence>